<protein>
    <submittedName>
        <fullName evidence="1">Uncharacterized protein</fullName>
    </submittedName>
</protein>
<sequence length="101" mass="11504">MVHGTTDCSAQNCNRIRGACGIQSDLLGYKSIVLGNYERVSQAKRIISSTSYYRLDLTHRFLVMVPTIHVDQPHCVLHGRDVCLTQIRKDRSKIWPEITCD</sequence>
<dbReference type="AlphaFoldDB" id="A0AAD5QQ84"/>
<dbReference type="Proteomes" id="UP001196413">
    <property type="component" value="Unassembled WGS sequence"/>
</dbReference>
<organism evidence="1 2">
    <name type="scientific">Parelaphostrongylus tenuis</name>
    <name type="common">Meningeal worm</name>
    <dbReference type="NCBI Taxonomy" id="148309"/>
    <lineage>
        <taxon>Eukaryota</taxon>
        <taxon>Metazoa</taxon>
        <taxon>Ecdysozoa</taxon>
        <taxon>Nematoda</taxon>
        <taxon>Chromadorea</taxon>
        <taxon>Rhabditida</taxon>
        <taxon>Rhabditina</taxon>
        <taxon>Rhabditomorpha</taxon>
        <taxon>Strongyloidea</taxon>
        <taxon>Metastrongylidae</taxon>
        <taxon>Parelaphostrongylus</taxon>
    </lineage>
</organism>
<accession>A0AAD5QQ84</accession>
<name>A0AAD5QQ84_PARTN</name>
<reference evidence="1" key="1">
    <citation type="submission" date="2021-06" db="EMBL/GenBank/DDBJ databases">
        <title>Parelaphostrongylus tenuis whole genome reference sequence.</title>
        <authorList>
            <person name="Garwood T.J."/>
            <person name="Larsen P.A."/>
            <person name="Fountain-Jones N.M."/>
            <person name="Garbe J.R."/>
            <person name="Macchietto M.G."/>
            <person name="Kania S.A."/>
            <person name="Gerhold R.W."/>
            <person name="Richards J.E."/>
            <person name="Wolf T.M."/>
        </authorList>
    </citation>
    <scope>NUCLEOTIDE SEQUENCE</scope>
    <source>
        <strain evidence="1">MNPRO001-30</strain>
        <tissue evidence="1">Meninges</tissue>
    </source>
</reference>
<gene>
    <name evidence="1" type="ORF">KIN20_019500</name>
</gene>
<dbReference type="EMBL" id="JAHQIW010003890">
    <property type="protein sequence ID" value="KAJ1360508.1"/>
    <property type="molecule type" value="Genomic_DNA"/>
</dbReference>
<comment type="caution">
    <text evidence="1">The sequence shown here is derived from an EMBL/GenBank/DDBJ whole genome shotgun (WGS) entry which is preliminary data.</text>
</comment>
<keyword evidence="2" id="KW-1185">Reference proteome</keyword>
<proteinExistence type="predicted"/>
<evidence type="ECO:0000313" key="1">
    <source>
        <dbReference type="EMBL" id="KAJ1360508.1"/>
    </source>
</evidence>
<evidence type="ECO:0000313" key="2">
    <source>
        <dbReference type="Proteomes" id="UP001196413"/>
    </source>
</evidence>